<name>A0ABY6S1H0_PODCO</name>
<evidence type="ECO:0000313" key="3">
    <source>
        <dbReference type="Proteomes" id="UP000280685"/>
    </source>
</evidence>
<feature type="region of interest" description="Disordered" evidence="1">
    <location>
        <begin position="1"/>
        <end position="24"/>
    </location>
</feature>
<protein>
    <submittedName>
        <fullName evidence="2">Uncharacterized protein</fullName>
    </submittedName>
</protein>
<dbReference type="Proteomes" id="UP000280685">
    <property type="component" value="Chromosome 2"/>
</dbReference>
<organism evidence="2 3">
    <name type="scientific">Podospora comata</name>
    <dbReference type="NCBI Taxonomy" id="48703"/>
    <lineage>
        <taxon>Eukaryota</taxon>
        <taxon>Fungi</taxon>
        <taxon>Dikarya</taxon>
        <taxon>Ascomycota</taxon>
        <taxon>Pezizomycotina</taxon>
        <taxon>Sordariomycetes</taxon>
        <taxon>Sordariomycetidae</taxon>
        <taxon>Sordariales</taxon>
        <taxon>Podosporaceae</taxon>
        <taxon>Podospora</taxon>
    </lineage>
</organism>
<feature type="compositionally biased region" description="Basic and acidic residues" evidence="1">
    <location>
        <begin position="176"/>
        <end position="203"/>
    </location>
</feature>
<feature type="compositionally biased region" description="Basic and acidic residues" evidence="1">
    <location>
        <begin position="1"/>
        <end position="10"/>
    </location>
</feature>
<proteinExistence type="predicted"/>
<dbReference type="EMBL" id="LR026965">
    <property type="protein sequence ID" value="VBB75314.1"/>
    <property type="molecule type" value="Genomic_DNA"/>
</dbReference>
<feature type="region of interest" description="Disordered" evidence="1">
    <location>
        <begin position="148"/>
        <end position="204"/>
    </location>
</feature>
<reference evidence="2" key="1">
    <citation type="submission" date="2018-02" db="EMBL/GenBank/DDBJ databases">
        <authorList>
            <person name="Silar P."/>
        </authorList>
    </citation>
    <scope>NUCLEOTIDE SEQUENCE [LARGE SCALE GENOMIC DNA]</scope>
    <source>
        <strain evidence="2">T</strain>
    </source>
</reference>
<evidence type="ECO:0000256" key="1">
    <source>
        <dbReference type="SAM" id="MobiDB-lite"/>
    </source>
</evidence>
<feature type="compositionally biased region" description="Low complexity" evidence="1">
    <location>
        <begin position="148"/>
        <end position="161"/>
    </location>
</feature>
<keyword evidence="3" id="KW-1185">Reference proteome</keyword>
<accession>A0ABY6S1H0</accession>
<evidence type="ECO:0000313" key="2">
    <source>
        <dbReference type="EMBL" id="VBB75314.1"/>
    </source>
</evidence>
<feature type="region of interest" description="Disordered" evidence="1">
    <location>
        <begin position="42"/>
        <end position="63"/>
    </location>
</feature>
<sequence>MEREREWDYQHHHHTPQLSIPAPQINPHHRFQLPTTHHGLLRPHPFQTPLRFPHPSPRRSPHPLPQIPRHPPLQHHLQLLAAFSSIAALLILRRQTKLSLSSPLTHPPPPVWQKALFYSATYLSFSGLAHDYTGKSIYKRTNDRLDSLFSSSSSSSQSSNSIFNPLPEQAQRTKQLIKEERERRRLAEGKPPTEAKEEEEKKGVITKIWMGGEKDGWQERRMEEEKKALEEGKGYGDLIMEQIYEVFGWGGKKDGEKKEKPEEKKND</sequence>
<gene>
    <name evidence="2" type="ORF">PODCO_202635</name>
</gene>